<dbReference type="WBParaSite" id="PS1159_v2.g24517.t1">
    <property type="protein sequence ID" value="PS1159_v2.g24517.t1"/>
    <property type="gene ID" value="PS1159_v2.g24517"/>
</dbReference>
<evidence type="ECO:0000313" key="2">
    <source>
        <dbReference type="WBParaSite" id="PS1159_v2.g24517.t1"/>
    </source>
</evidence>
<accession>A0AC35G769</accession>
<organism evidence="1 2">
    <name type="scientific">Panagrolaimus sp. PS1159</name>
    <dbReference type="NCBI Taxonomy" id="55785"/>
    <lineage>
        <taxon>Eukaryota</taxon>
        <taxon>Metazoa</taxon>
        <taxon>Ecdysozoa</taxon>
        <taxon>Nematoda</taxon>
        <taxon>Chromadorea</taxon>
        <taxon>Rhabditida</taxon>
        <taxon>Tylenchina</taxon>
        <taxon>Panagrolaimomorpha</taxon>
        <taxon>Panagrolaimoidea</taxon>
        <taxon>Panagrolaimidae</taxon>
        <taxon>Panagrolaimus</taxon>
    </lineage>
</organism>
<protein>
    <submittedName>
        <fullName evidence="2">Uncharacterized protein</fullName>
    </submittedName>
</protein>
<dbReference type="Proteomes" id="UP000887580">
    <property type="component" value="Unplaced"/>
</dbReference>
<proteinExistence type="predicted"/>
<name>A0AC35G769_9BILA</name>
<sequence>MVVPSFNDKIWFGDIISTNLDVLLFWMPNIQRCTVKEITIRRGNLLWNDFKVLTKERTIEILDLQKDVKVIDSDGKMISLEDIFAYVPNISFFHSNCFTHVTPNTMKELCNRHNGTKKLTNFQIENLDGLLYVEDFLEFMKKYGTSNSTFIISFSDAHVPKKEATEFLIKIKLEIEKWPKSKRPIFNPR</sequence>
<reference evidence="2" key="1">
    <citation type="submission" date="2022-11" db="UniProtKB">
        <authorList>
            <consortium name="WormBaseParasite"/>
        </authorList>
    </citation>
    <scope>IDENTIFICATION</scope>
</reference>
<evidence type="ECO:0000313" key="1">
    <source>
        <dbReference type="Proteomes" id="UP000887580"/>
    </source>
</evidence>